<dbReference type="RefSeq" id="XP_024697368.1">
    <property type="nucleotide sequence ID" value="XM_024840741.1"/>
</dbReference>
<protein>
    <submittedName>
        <fullName evidence="4">Acyl-CoA thioesterase</fullName>
    </submittedName>
</protein>
<dbReference type="PANTHER" id="PTHR11066">
    <property type="entry name" value="ACYL-COA THIOESTERASE"/>
    <property type="match status" value="1"/>
</dbReference>
<dbReference type="GO" id="GO:0009062">
    <property type="term" value="P:fatty acid catabolic process"/>
    <property type="evidence" value="ECO:0007669"/>
    <property type="project" value="TreeGrafter"/>
</dbReference>
<dbReference type="SUPFAM" id="SSF54637">
    <property type="entry name" value="Thioesterase/thiol ester dehydrase-isomerase"/>
    <property type="match status" value="2"/>
</dbReference>
<keyword evidence="2" id="KW-0378">Hydrolase</keyword>
<sequence>MTQESSDSGAMPSPSSFANLMALKPLGNAEVPPSQPERVELFQSLAVPFTPGSRGVAFGGHVYAQSAYAASKTVKAGFVIHDIAGTFILPGRLDVPYIYAVRHLRDGKGYCSRAVDVRQGGEICFSCLCSFKRDEAPIAVSHQPPPVQERFKKILAARRPEDQPPSVGVDADFWIELLESGAVSEAPFPGLDVRKVDMLDYNTTDEVKAGPEKYRQLTMYSIRGSPLEEASGLASREELKKREDSGEFDNLYACAHMYSSDKNSLLLIPRALGYKTFAAMASLTLTVVFHQHGKALRMIDWDSTEGGEELPKKWFIQEGWSPRSGENRAIHESWLWSPDGQLMGTSYQDSLLRLAGRGEKL</sequence>
<evidence type="ECO:0000256" key="1">
    <source>
        <dbReference type="ARBA" id="ARBA00006538"/>
    </source>
</evidence>
<dbReference type="GO" id="GO:0005782">
    <property type="term" value="C:peroxisomal matrix"/>
    <property type="evidence" value="ECO:0007669"/>
    <property type="project" value="TreeGrafter"/>
</dbReference>
<dbReference type="InterPro" id="IPR003703">
    <property type="entry name" value="Acyl_CoA_thio"/>
</dbReference>
<dbReference type="Proteomes" id="UP000234254">
    <property type="component" value="Unassembled WGS sequence"/>
</dbReference>
<evidence type="ECO:0000313" key="4">
    <source>
        <dbReference type="EMBL" id="PKY08774.1"/>
    </source>
</evidence>
<dbReference type="OrthoDB" id="68328at2759"/>
<feature type="domain" description="Acyl-CoA thioesterase-like N-terminal HotDog" evidence="3">
    <location>
        <begin position="55"/>
        <end position="131"/>
    </location>
</feature>
<dbReference type="InterPro" id="IPR049449">
    <property type="entry name" value="TesB_ACOT8-like_N"/>
</dbReference>
<proteinExistence type="inferred from homology"/>
<accession>A0A2I1DFX7</accession>
<evidence type="ECO:0000256" key="2">
    <source>
        <dbReference type="ARBA" id="ARBA00022801"/>
    </source>
</evidence>
<name>A0A2I1DFX7_ASPC2</name>
<gene>
    <name evidence="4" type="ORF">P168DRAFT_323843</name>
</gene>
<dbReference type="EMBL" id="MSFM01000001">
    <property type="protein sequence ID" value="PKY08774.1"/>
    <property type="molecule type" value="Genomic_DNA"/>
</dbReference>
<dbReference type="Gene3D" id="2.40.160.210">
    <property type="entry name" value="Acyl-CoA thioesterase, double hotdog domain"/>
    <property type="match status" value="1"/>
</dbReference>
<organism evidence="4 5">
    <name type="scientific">Aspergillus campestris (strain IBT 28561)</name>
    <dbReference type="NCBI Taxonomy" id="1392248"/>
    <lineage>
        <taxon>Eukaryota</taxon>
        <taxon>Fungi</taxon>
        <taxon>Dikarya</taxon>
        <taxon>Ascomycota</taxon>
        <taxon>Pezizomycotina</taxon>
        <taxon>Eurotiomycetes</taxon>
        <taxon>Eurotiomycetidae</taxon>
        <taxon>Eurotiales</taxon>
        <taxon>Aspergillaceae</taxon>
        <taxon>Aspergillus</taxon>
        <taxon>Aspergillus subgen. Circumdati</taxon>
    </lineage>
</organism>
<dbReference type="GO" id="GO:0006637">
    <property type="term" value="P:acyl-CoA metabolic process"/>
    <property type="evidence" value="ECO:0007669"/>
    <property type="project" value="InterPro"/>
</dbReference>
<dbReference type="GO" id="GO:0047617">
    <property type="term" value="F:fatty acyl-CoA hydrolase activity"/>
    <property type="evidence" value="ECO:0007669"/>
    <property type="project" value="InterPro"/>
</dbReference>
<evidence type="ECO:0000313" key="5">
    <source>
        <dbReference type="Proteomes" id="UP000234254"/>
    </source>
</evidence>
<dbReference type="GeneID" id="36548265"/>
<comment type="similarity">
    <text evidence="1">Belongs to the C/M/P thioester hydrolase family.</text>
</comment>
<dbReference type="AlphaFoldDB" id="A0A2I1DFX7"/>
<keyword evidence="5" id="KW-1185">Reference proteome</keyword>
<reference evidence="4" key="1">
    <citation type="submission" date="2016-12" db="EMBL/GenBank/DDBJ databases">
        <title>The genomes of Aspergillus section Nigri reveals drivers in fungal speciation.</title>
        <authorList>
            <consortium name="DOE Joint Genome Institute"/>
            <person name="Vesth T.C."/>
            <person name="Nybo J."/>
            <person name="Theobald S."/>
            <person name="Brandl J."/>
            <person name="Frisvad J.C."/>
            <person name="Nielsen K.F."/>
            <person name="Lyhne E.K."/>
            <person name="Kogle M.E."/>
            <person name="Kuo A."/>
            <person name="Riley R."/>
            <person name="Clum A."/>
            <person name="Nolan M."/>
            <person name="Lipzen A."/>
            <person name="Salamov A."/>
            <person name="Henrissat B."/>
            <person name="Wiebenga A."/>
            <person name="De vries R.P."/>
            <person name="Grigoriev I.V."/>
            <person name="Mortensen U.H."/>
            <person name="Andersen M.R."/>
            <person name="Baker S.E."/>
        </authorList>
    </citation>
    <scope>NUCLEOTIDE SEQUENCE</scope>
    <source>
        <strain evidence="4">IBT 28561</strain>
    </source>
</reference>
<dbReference type="PANTHER" id="PTHR11066:SF64">
    <property type="entry name" value="ACYL-COA THIOESTERASE (AFU_ORTHOLOGUE AFUA_1G12060)"/>
    <property type="match status" value="1"/>
</dbReference>
<dbReference type="Pfam" id="PF13622">
    <property type="entry name" value="4HBT_3"/>
    <property type="match status" value="1"/>
</dbReference>
<dbReference type="CDD" id="cd03444">
    <property type="entry name" value="Thioesterase_II_repeat1"/>
    <property type="match status" value="1"/>
</dbReference>
<evidence type="ECO:0000259" key="3">
    <source>
        <dbReference type="Pfam" id="PF13622"/>
    </source>
</evidence>
<dbReference type="VEuPathDB" id="FungiDB:P168DRAFT_323843"/>
<dbReference type="InterPro" id="IPR042171">
    <property type="entry name" value="Acyl-CoA_hotdog"/>
</dbReference>
<comment type="caution">
    <text evidence="4">The sequence shown here is derived from an EMBL/GenBank/DDBJ whole genome shotgun (WGS) entry which is preliminary data.</text>
</comment>
<dbReference type="InterPro" id="IPR029069">
    <property type="entry name" value="HotDog_dom_sf"/>
</dbReference>
<dbReference type="CDD" id="cd03445">
    <property type="entry name" value="Thioesterase_II_repeat2"/>
    <property type="match status" value="1"/>
</dbReference>